<name>A0ABW1ZBW6_9BACT</name>
<protein>
    <submittedName>
        <fullName evidence="2">Phage portal protein</fullName>
    </submittedName>
</protein>
<keyword evidence="3" id="KW-1185">Reference proteome</keyword>
<proteinExistence type="predicted"/>
<evidence type="ECO:0000256" key="1">
    <source>
        <dbReference type="SAM" id="MobiDB-lite"/>
    </source>
</evidence>
<feature type="region of interest" description="Disordered" evidence="1">
    <location>
        <begin position="391"/>
        <end position="410"/>
    </location>
</feature>
<dbReference type="Pfam" id="PF04860">
    <property type="entry name" value="Phage_portal"/>
    <property type="match status" value="1"/>
</dbReference>
<evidence type="ECO:0000313" key="2">
    <source>
        <dbReference type="EMBL" id="MFC6646181.1"/>
    </source>
</evidence>
<dbReference type="InterPro" id="IPR006944">
    <property type="entry name" value="Phage/GTA_portal"/>
</dbReference>
<evidence type="ECO:0000313" key="3">
    <source>
        <dbReference type="Proteomes" id="UP001596391"/>
    </source>
</evidence>
<dbReference type="RefSeq" id="WP_263369876.1">
    <property type="nucleotide sequence ID" value="NZ_JAGSYD010000001.1"/>
</dbReference>
<dbReference type="Proteomes" id="UP001596391">
    <property type="component" value="Unassembled WGS sequence"/>
</dbReference>
<reference evidence="3" key="1">
    <citation type="journal article" date="2019" name="Int. J. Syst. Evol. Microbiol.">
        <title>The Global Catalogue of Microorganisms (GCM) 10K type strain sequencing project: providing services to taxonomists for standard genome sequencing and annotation.</title>
        <authorList>
            <consortium name="The Broad Institute Genomics Platform"/>
            <consortium name="The Broad Institute Genome Sequencing Center for Infectious Disease"/>
            <person name="Wu L."/>
            <person name="Ma J."/>
        </authorList>
    </citation>
    <scope>NUCLEOTIDE SEQUENCE [LARGE SCALE GENOMIC DNA]</scope>
    <source>
        <strain evidence="3">CGMCC 1.16026</strain>
    </source>
</reference>
<accession>A0ABW1ZBW6</accession>
<gene>
    <name evidence="2" type="ORF">ACFQBQ_11425</name>
</gene>
<dbReference type="EMBL" id="JBHSWI010000001">
    <property type="protein sequence ID" value="MFC6646181.1"/>
    <property type="molecule type" value="Genomic_DNA"/>
</dbReference>
<sequence length="445" mass="49603">MGWKDVWSRVAKMEAEGERKTVSVPRGLALSPTRVAYAAPKPTVENLRRFAETPVARRALNYIKNRIASMEWRVEPRVIAVGDEGVEQRQRVAAVVRSLQAPNASDSFQTLLEQVIEDILVGGFGSVEMELSGDARRPVNLYPVDGATVQVNAEWNGDATTPHYAQMRHGVASAAVPLLDDELMYVRLNPRTHTVLGLGKLEVAFEAITQFFQAHRYAGKLAANGVAQYALWMKDRTPEQQERLIRWWQDEVEGTGRVPVLSCDEKPEVLRFAGGTDADLHLQWQQFLLAMIANAFDLPPMMLGVLNDVNRSTAAEMADEAFQNAVVPLARLIAEHVTRDVIGKRLGWDDLRFVWSELESRDEMQEIDAQLKMLAAKVLTVADVRAMRGLPALPEPHPPTPEEIAAQKQQAERAEHLSLFKSGVLTRDEVRERLGLPKLVTADAA</sequence>
<comment type="caution">
    <text evidence="2">The sequence shown here is derived from an EMBL/GenBank/DDBJ whole genome shotgun (WGS) entry which is preliminary data.</text>
</comment>
<organism evidence="2 3">
    <name type="scientific">Granulicella cerasi</name>
    <dbReference type="NCBI Taxonomy" id="741063"/>
    <lineage>
        <taxon>Bacteria</taxon>
        <taxon>Pseudomonadati</taxon>
        <taxon>Acidobacteriota</taxon>
        <taxon>Terriglobia</taxon>
        <taxon>Terriglobales</taxon>
        <taxon>Acidobacteriaceae</taxon>
        <taxon>Granulicella</taxon>
    </lineage>
</organism>